<dbReference type="PANTHER" id="PTHR10219:SF25">
    <property type="entry name" value="PLECKSTRIN HOMOLOGY DOMAIN-CONTAINING FAMILY A MEMBER 8"/>
    <property type="match status" value="1"/>
</dbReference>
<dbReference type="GO" id="GO:1902388">
    <property type="term" value="F:ceramide 1-phosphate transfer activity"/>
    <property type="evidence" value="ECO:0007669"/>
    <property type="project" value="TreeGrafter"/>
</dbReference>
<dbReference type="GO" id="GO:1902387">
    <property type="term" value="F:ceramide 1-phosphate binding"/>
    <property type="evidence" value="ECO:0007669"/>
    <property type="project" value="TreeGrafter"/>
</dbReference>
<comment type="caution">
    <text evidence="3">The sequence shown here is derived from an EMBL/GenBank/DDBJ whole genome shotgun (WGS) entry which is preliminary data.</text>
</comment>
<protein>
    <recommendedName>
        <fullName evidence="2">Glycolipid transfer protein domain-containing protein</fullName>
    </recommendedName>
</protein>
<dbReference type="EMBL" id="SPNW01000032">
    <property type="protein sequence ID" value="TIA88926.1"/>
    <property type="molecule type" value="Genomic_DNA"/>
</dbReference>
<dbReference type="InterPro" id="IPR014830">
    <property type="entry name" value="Glycolipid_transfer_prot_dom"/>
</dbReference>
<dbReference type="GO" id="GO:0016020">
    <property type="term" value="C:membrane"/>
    <property type="evidence" value="ECO:0007669"/>
    <property type="project" value="TreeGrafter"/>
</dbReference>
<dbReference type="PANTHER" id="PTHR10219">
    <property type="entry name" value="GLYCOLIPID TRANSFER PROTEIN-RELATED"/>
    <property type="match status" value="1"/>
</dbReference>
<evidence type="ECO:0000256" key="1">
    <source>
        <dbReference type="ARBA" id="ARBA00022448"/>
    </source>
</evidence>
<dbReference type="Proteomes" id="UP000310189">
    <property type="component" value="Unassembled WGS sequence"/>
</dbReference>
<dbReference type="SUPFAM" id="SSF110004">
    <property type="entry name" value="Glycolipid transfer protein, GLTP"/>
    <property type="match status" value="1"/>
</dbReference>
<keyword evidence="4" id="KW-1185">Reference proteome</keyword>
<evidence type="ECO:0000313" key="3">
    <source>
        <dbReference type="EMBL" id="TIA88926.1"/>
    </source>
</evidence>
<feature type="domain" description="Glycolipid transfer protein" evidence="2">
    <location>
        <begin position="26"/>
        <end position="164"/>
    </location>
</feature>
<dbReference type="GO" id="GO:0005829">
    <property type="term" value="C:cytosol"/>
    <property type="evidence" value="ECO:0007669"/>
    <property type="project" value="TreeGrafter"/>
</dbReference>
<name>A0A4T0FQ09_9BASI</name>
<dbReference type="Gene3D" id="1.10.3520.10">
    <property type="entry name" value="Glycolipid transfer protein"/>
    <property type="match status" value="1"/>
</dbReference>
<sequence>MSSYFDKVKEQKGQLFNNVDITADGVSTTQFLDAAAVVVQLFDVLGNKAFSVVQNDLLGNIKKVRDRHDKEPLRSATLEQLVAAENLDKQTTATQGLVWLLRALEFTYKALLRSLRNPTEELSDSFSNAYQDSLKQFHSFVVKPVFNLAMKACPYRKDFYAKLGGDPTTVEIELGDWLAALEKQVIQVQSFIKQHHYDKGL</sequence>
<dbReference type="OrthoDB" id="205255at2759"/>
<gene>
    <name evidence="3" type="ORF">E3P99_02304</name>
</gene>
<accession>A0A4T0FQ09</accession>
<keyword evidence="1" id="KW-0813">Transport</keyword>
<evidence type="ECO:0000259" key="2">
    <source>
        <dbReference type="Pfam" id="PF08718"/>
    </source>
</evidence>
<organism evidence="3 4">
    <name type="scientific">Wallemia hederae</name>
    <dbReference type="NCBI Taxonomy" id="1540922"/>
    <lineage>
        <taxon>Eukaryota</taxon>
        <taxon>Fungi</taxon>
        <taxon>Dikarya</taxon>
        <taxon>Basidiomycota</taxon>
        <taxon>Wallemiomycotina</taxon>
        <taxon>Wallemiomycetes</taxon>
        <taxon>Wallemiales</taxon>
        <taxon>Wallemiaceae</taxon>
        <taxon>Wallemia</taxon>
    </lineage>
</organism>
<proteinExistence type="predicted"/>
<evidence type="ECO:0000313" key="4">
    <source>
        <dbReference type="Proteomes" id="UP000310189"/>
    </source>
</evidence>
<reference evidence="3 4" key="1">
    <citation type="submission" date="2019-03" db="EMBL/GenBank/DDBJ databases">
        <title>Sequencing 23 genomes of Wallemia ichthyophaga.</title>
        <authorList>
            <person name="Gostincar C."/>
        </authorList>
    </citation>
    <scope>NUCLEOTIDE SEQUENCE [LARGE SCALE GENOMIC DNA]</scope>
    <source>
        <strain evidence="3 4">EXF-5753</strain>
    </source>
</reference>
<dbReference type="FunFam" id="1.10.3520.10:FF:000001">
    <property type="entry name" value="Pleckstrin domain-containing family A member 8"/>
    <property type="match status" value="1"/>
</dbReference>
<dbReference type="InterPro" id="IPR036497">
    <property type="entry name" value="GLTP_sf"/>
</dbReference>
<dbReference type="AlphaFoldDB" id="A0A4T0FQ09"/>
<dbReference type="Pfam" id="PF08718">
    <property type="entry name" value="GLTP"/>
    <property type="match status" value="1"/>
</dbReference>